<dbReference type="Gene3D" id="1.10.530.10">
    <property type="match status" value="1"/>
</dbReference>
<dbReference type="CDD" id="cd00254">
    <property type="entry name" value="LT-like"/>
    <property type="match status" value="1"/>
</dbReference>
<evidence type="ECO:0000259" key="2">
    <source>
        <dbReference type="Pfam" id="PF01464"/>
    </source>
</evidence>
<protein>
    <submittedName>
        <fullName evidence="3">Transglycosylase-like protein with SLT domain</fullName>
    </submittedName>
</protein>
<evidence type="ECO:0000256" key="1">
    <source>
        <dbReference type="ARBA" id="ARBA00007734"/>
    </source>
</evidence>
<dbReference type="GO" id="GO:0016020">
    <property type="term" value="C:membrane"/>
    <property type="evidence" value="ECO:0007669"/>
    <property type="project" value="InterPro"/>
</dbReference>
<evidence type="ECO:0000313" key="4">
    <source>
        <dbReference type="Proteomes" id="UP000242133"/>
    </source>
</evidence>
<feature type="domain" description="Transglycosylase SLT" evidence="2">
    <location>
        <begin position="132"/>
        <end position="224"/>
    </location>
</feature>
<dbReference type="Pfam" id="PF01464">
    <property type="entry name" value="SLT"/>
    <property type="match status" value="1"/>
</dbReference>
<organism evidence="3 4">
    <name type="scientific">Marinobacterium halophilum</name>
    <dbReference type="NCBI Taxonomy" id="267374"/>
    <lineage>
        <taxon>Bacteria</taxon>
        <taxon>Pseudomonadati</taxon>
        <taxon>Pseudomonadota</taxon>
        <taxon>Gammaproteobacteria</taxon>
        <taxon>Oceanospirillales</taxon>
        <taxon>Oceanospirillaceae</taxon>
        <taxon>Marinobacterium</taxon>
    </lineage>
</organism>
<dbReference type="GO" id="GO:0008933">
    <property type="term" value="F:peptidoglycan lytic transglycosylase activity"/>
    <property type="evidence" value="ECO:0007669"/>
    <property type="project" value="InterPro"/>
</dbReference>
<dbReference type="InterPro" id="IPR008258">
    <property type="entry name" value="Transglycosylase_SLT_dom_1"/>
</dbReference>
<dbReference type="SUPFAM" id="SSF53955">
    <property type="entry name" value="Lysozyme-like"/>
    <property type="match status" value="1"/>
</dbReference>
<dbReference type="PROSITE" id="PS00922">
    <property type="entry name" value="TRANSGLYCOSYLASE"/>
    <property type="match status" value="1"/>
</dbReference>
<gene>
    <name evidence="3" type="ORF">CLV44_101240</name>
</gene>
<evidence type="ECO:0000313" key="3">
    <source>
        <dbReference type="EMBL" id="PSL16840.1"/>
    </source>
</evidence>
<dbReference type="PANTHER" id="PTHR37423:SF2">
    <property type="entry name" value="MEMBRANE-BOUND LYTIC MUREIN TRANSGLYCOSYLASE C"/>
    <property type="match status" value="1"/>
</dbReference>
<reference evidence="3 4" key="1">
    <citation type="submission" date="2018-03" db="EMBL/GenBank/DDBJ databases">
        <title>Genomic Encyclopedia of Archaeal and Bacterial Type Strains, Phase II (KMG-II): from individual species to whole genera.</title>
        <authorList>
            <person name="Goeker M."/>
        </authorList>
    </citation>
    <scope>NUCLEOTIDE SEQUENCE [LARGE SCALE GENOMIC DNA]</scope>
    <source>
        <strain evidence="3 4">DSM 17586</strain>
    </source>
</reference>
<dbReference type="EMBL" id="PYGI01000001">
    <property type="protein sequence ID" value="PSL16840.1"/>
    <property type="molecule type" value="Genomic_DNA"/>
</dbReference>
<name>A0A2P8F551_9GAMM</name>
<dbReference type="InterPro" id="IPR000189">
    <property type="entry name" value="Transglyc_AS"/>
</dbReference>
<comment type="similarity">
    <text evidence="1">Belongs to the transglycosylase Slt family.</text>
</comment>
<comment type="caution">
    <text evidence="3">The sequence shown here is derived from an EMBL/GenBank/DDBJ whole genome shotgun (WGS) entry which is preliminary data.</text>
</comment>
<dbReference type="AlphaFoldDB" id="A0A2P8F551"/>
<proteinExistence type="inferred from homology"/>
<dbReference type="Proteomes" id="UP000242133">
    <property type="component" value="Unassembled WGS sequence"/>
</dbReference>
<dbReference type="PANTHER" id="PTHR37423">
    <property type="entry name" value="SOLUBLE LYTIC MUREIN TRANSGLYCOSYLASE-RELATED"/>
    <property type="match status" value="1"/>
</dbReference>
<keyword evidence="4" id="KW-1185">Reference proteome</keyword>
<dbReference type="GO" id="GO:0000270">
    <property type="term" value="P:peptidoglycan metabolic process"/>
    <property type="evidence" value="ECO:0007669"/>
    <property type="project" value="InterPro"/>
</dbReference>
<dbReference type="InterPro" id="IPR023346">
    <property type="entry name" value="Lysozyme-like_dom_sf"/>
</dbReference>
<sequence length="249" mass="26994">MSCSPKMAGNCPANGFESLSAAMNRVIPVFFGALVLLSTLQATADVRKIVHPDGRVEYTNVAPAQKASVVSTYYKYRTADGTLAFSDEKPSGVDYESIRFDCYACKIDSSVNWETTPLFVDRYGPIIDRIAALHAVDAALVRAVIHAESAFNPKARSRVGAQGLMQLMPQTAAELGVGNPFDAEQNIDGGVRYLAGLLKRYDRDVRLATAAYNAGPGAVKEYGGVPPYAETQAYVKRIAILQRRYQSAD</sequence>
<accession>A0A2P8F551</accession>